<dbReference type="AlphaFoldDB" id="A0AAD7EEV3"/>
<evidence type="ECO:0000313" key="2">
    <source>
        <dbReference type="Proteomes" id="UP001218218"/>
    </source>
</evidence>
<name>A0AAD7EEV3_9AGAR</name>
<comment type="caution">
    <text evidence="1">The sequence shown here is derived from an EMBL/GenBank/DDBJ whole genome shotgun (WGS) entry which is preliminary data.</text>
</comment>
<protein>
    <recommendedName>
        <fullName evidence="3">F-box domain-containing protein</fullName>
    </recommendedName>
</protein>
<dbReference type="SUPFAM" id="SSF52047">
    <property type="entry name" value="RNI-like"/>
    <property type="match status" value="1"/>
</dbReference>
<dbReference type="InterPro" id="IPR036047">
    <property type="entry name" value="F-box-like_dom_sf"/>
</dbReference>
<dbReference type="EMBL" id="JARIHO010000059">
    <property type="protein sequence ID" value="KAJ7318122.1"/>
    <property type="molecule type" value="Genomic_DNA"/>
</dbReference>
<proteinExistence type="predicted"/>
<sequence>MTIQQPRFPQELVDEILDYCAGDRPSLKTCSLVSREWVSRCRSHLFKKCSLNHHPSPFKSRLIHFCDLLRSPYCTLLPHVCGIYHLIHFDRQDYDCFDEIAADLGRLTKLRELRMTFMTSYHPAKLDFFLHTAFPKITRLHLDLCAMPGPLVNMICLFPALQELEIGTSGDIPPAHPIPKPPPELRSLTLSEGSMGQILAWLDAVGHLPNVRSLTLSPVRRSDMLVVTTALQHLGDALHHLSINTAYDVAEDYVNAIDIFDLSLHRNLETLHIHSDSLCYSGEKEMIPLITKLVAPTLERLSVALDLGLSMYQRLDWAALDTFLSPDQFPRLRAVTFQCSQHFDHDNPNDVDFHKHKFLGDALPLLTASGVLQTRWW</sequence>
<evidence type="ECO:0000313" key="1">
    <source>
        <dbReference type="EMBL" id="KAJ7318122.1"/>
    </source>
</evidence>
<dbReference type="Proteomes" id="UP001218218">
    <property type="component" value="Unassembled WGS sequence"/>
</dbReference>
<dbReference type="Gene3D" id="3.80.10.10">
    <property type="entry name" value="Ribonuclease Inhibitor"/>
    <property type="match status" value="1"/>
</dbReference>
<accession>A0AAD7EEV3</accession>
<keyword evidence="2" id="KW-1185">Reference proteome</keyword>
<dbReference type="SUPFAM" id="SSF81383">
    <property type="entry name" value="F-box domain"/>
    <property type="match status" value="1"/>
</dbReference>
<organism evidence="1 2">
    <name type="scientific">Mycena albidolilacea</name>
    <dbReference type="NCBI Taxonomy" id="1033008"/>
    <lineage>
        <taxon>Eukaryota</taxon>
        <taxon>Fungi</taxon>
        <taxon>Dikarya</taxon>
        <taxon>Basidiomycota</taxon>
        <taxon>Agaricomycotina</taxon>
        <taxon>Agaricomycetes</taxon>
        <taxon>Agaricomycetidae</taxon>
        <taxon>Agaricales</taxon>
        <taxon>Marasmiineae</taxon>
        <taxon>Mycenaceae</taxon>
        <taxon>Mycena</taxon>
    </lineage>
</organism>
<dbReference type="InterPro" id="IPR032675">
    <property type="entry name" value="LRR_dom_sf"/>
</dbReference>
<reference evidence="1" key="1">
    <citation type="submission" date="2023-03" db="EMBL/GenBank/DDBJ databases">
        <title>Massive genome expansion in bonnet fungi (Mycena s.s.) driven by repeated elements and novel gene families across ecological guilds.</title>
        <authorList>
            <consortium name="Lawrence Berkeley National Laboratory"/>
            <person name="Harder C.B."/>
            <person name="Miyauchi S."/>
            <person name="Viragh M."/>
            <person name="Kuo A."/>
            <person name="Thoen E."/>
            <person name="Andreopoulos B."/>
            <person name="Lu D."/>
            <person name="Skrede I."/>
            <person name="Drula E."/>
            <person name="Henrissat B."/>
            <person name="Morin E."/>
            <person name="Kohler A."/>
            <person name="Barry K."/>
            <person name="LaButti K."/>
            <person name="Morin E."/>
            <person name="Salamov A."/>
            <person name="Lipzen A."/>
            <person name="Mereny Z."/>
            <person name="Hegedus B."/>
            <person name="Baldrian P."/>
            <person name="Stursova M."/>
            <person name="Weitz H."/>
            <person name="Taylor A."/>
            <person name="Grigoriev I.V."/>
            <person name="Nagy L.G."/>
            <person name="Martin F."/>
            <person name="Kauserud H."/>
        </authorList>
    </citation>
    <scope>NUCLEOTIDE SEQUENCE</scope>
    <source>
        <strain evidence="1">CBHHK002</strain>
    </source>
</reference>
<gene>
    <name evidence="1" type="ORF">DFH08DRAFT_400333</name>
</gene>
<evidence type="ECO:0008006" key="3">
    <source>
        <dbReference type="Google" id="ProtNLM"/>
    </source>
</evidence>